<keyword evidence="10" id="KW-0934">Plastid</keyword>
<dbReference type="GO" id="GO:0006351">
    <property type="term" value="P:DNA-templated transcription"/>
    <property type="evidence" value="ECO:0007669"/>
    <property type="project" value="UniProtKB-UniRule"/>
</dbReference>
<evidence type="ECO:0000256" key="4">
    <source>
        <dbReference type="ARBA" id="ARBA00023163"/>
    </source>
</evidence>
<dbReference type="Pfam" id="PF04983">
    <property type="entry name" value="RNA_pol_Rpb1_3"/>
    <property type="match status" value="1"/>
</dbReference>
<accession>A0A191T4K0</accession>
<evidence type="ECO:0000256" key="5">
    <source>
        <dbReference type="ARBA" id="ARBA00048552"/>
    </source>
</evidence>
<dbReference type="Gene3D" id="1.10.274.100">
    <property type="entry name" value="RNA polymerase Rpb1, domain 3"/>
    <property type="match status" value="1"/>
</dbReference>
<dbReference type="Gene3D" id="1.10.132.30">
    <property type="match status" value="1"/>
</dbReference>
<evidence type="ECO:0000313" key="10">
    <source>
        <dbReference type="EMBL" id="ANI25319.1"/>
    </source>
</evidence>
<dbReference type="Pfam" id="PF05000">
    <property type="entry name" value="RNA_pol_Rpb1_4"/>
    <property type="match status" value="1"/>
</dbReference>
<dbReference type="InterPro" id="IPR007066">
    <property type="entry name" value="RNA_pol_Rpb1_3"/>
</dbReference>
<dbReference type="PANTHER" id="PTHR48443">
    <property type="entry name" value="DNA-DIRECTED RNA POLYMERASE SUBUNIT BETA"/>
    <property type="match status" value="1"/>
</dbReference>
<organism evidence="10">
    <name type="scientific">Spirogyra maxima</name>
    <name type="common">Green alga</name>
    <dbReference type="NCBI Taxonomy" id="3180"/>
    <lineage>
        <taxon>Eukaryota</taxon>
        <taxon>Viridiplantae</taxon>
        <taxon>Streptophyta</taxon>
        <taxon>Zygnematophyceae</taxon>
        <taxon>Zygnematophycidae</taxon>
        <taxon>Spirogyrales</taxon>
        <taxon>Spirogyraceae</taxon>
        <taxon>Spirogyra</taxon>
    </lineage>
</organism>
<evidence type="ECO:0000259" key="7">
    <source>
        <dbReference type="Pfam" id="PF04983"/>
    </source>
</evidence>
<reference evidence="10" key="1">
    <citation type="journal article" date="2016" name="Front. Plant Sci.">
        <title>Comparative Chloroplast Genome Analyses of Streptophyte Green Algae Uncover Major Structural Alterations in the Klebsormidiophyceae, Coleochaetophyceae and Zygnematophyceae.</title>
        <authorList>
            <person name="Lemieux C."/>
            <person name="Otis C."/>
            <person name="Turmel M."/>
        </authorList>
    </citation>
    <scope>NUCLEOTIDE SEQUENCE</scope>
</reference>
<evidence type="ECO:0000256" key="6">
    <source>
        <dbReference type="HAMAP-Rule" id="MF_01324"/>
    </source>
</evidence>
<dbReference type="GO" id="GO:0003899">
    <property type="term" value="F:DNA-directed RNA polymerase activity"/>
    <property type="evidence" value="ECO:0007669"/>
    <property type="project" value="UniProtKB-UniRule"/>
</dbReference>
<evidence type="ECO:0000256" key="3">
    <source>
        <dbReference type="ARBA" id="ARBA00022695"/>
    </source>
</evidence>
<dbReference type="InterPro" id="IPR042102">
    <property type="entry name" value="RNA_pol_Rpb1_3_sf"/>
</dbReference>
<comment type="cofactor">
    <cofactor evidence="6">
        <name>Zn(2+)</name>
        <dbReference type="ChEBI" id="CHEBI:29105"/>
    </cofactor>
    <text evidence="6">Binds 1 Zn(2+) ion per subunit.</text>
</comment>
<protein>
    <recommendedName>
        <fullName evidence="6">DNA-directed RNA polymerase subunit beta''</fullName>
        <ecNumber evidence="6">2.7.7.6</ecNumber>
    </recommendedName>
    <alternativeName>
        <fullName evidence="6">PEP</fullName>
    </alternativeName>
    <alternativeName>
        <fullName evidence="6">Plastid-encoded RNA polymerase subunit beta''</fullName>
        <shortName evidence="6">RNA polymerase subunit beta''</shortName>
    </alternativeName>
</protein>
<evidence type="ECO:0000256" key="1">
    <source>
        <dbReference type="ARBA" id="ARBA00022478"/>
    </source>
</evidence>
<sequence length="1047" mass="119228">MTKLNKKTITRISEQPKISFYNQVMNRGTMRQMIGRLVSYLGNNCTAQILDQLKTLGFRYATQTGISLGIDDLLTTPSKAWLIQDAEHQAQVSIDQCRRGSIHAVEKLRQVVETWHVTSEHLKHEMSPNFKITDPLNPVHMMSFSGARGSASQVHQLVGMRGLMSDPQGQIIDLPIQSNLREGLSLTEYIISCYGARKGVVDTAIRTADAGYLTRRLVEVAQHVVVRNFDCGTKEGIHLDPIRSYSTSGLINLSLQERLIGRVVAQTLNINARCIITRNQDIGAELANRLSIYKHPNLLIRSPLTCSSMPKICQLCYGWDLSYGNLVELGEAIGIVAGQSIGEPGTQLTLRTFHTGGVFSGDVAEHVRAPFNGIVDFDSTFLKPTRNRHGRPAWICCNSVSVTIQGKNQNTTLNVPVHSFLLVRKQQYVESRQIIAEVRAATPPLKEQVSKGTYSDIQGEIYFHKTFYSILNPLLRKVLTLTPRYTKYIWVLSCQLLTTSCSKKTYILYRDQDHIQIDLPLGLSLNKSREKKKIVSNQIGLLYTSRYNMSNINQQMQYQWLLIVSPTDQFRVTSSLIDNQKFNTSCTRNDFQSSNQTRLKSISFFVSDTKLFNDKNKFEKKNRDITHLNSILFEILKIKQKYKNNTFSSNVGLKGLLGRPYKLYKPAYILSSHLHKISVHLINYQVNPQLFKQQVDLKINSTRLIMFYEAKIYNRCFLRIIFHPISDLNHQTFVKTLFIESNLGKFVSQGMLALYSKVSLDSARIVTINNSYCILQLSKSYLTISKSNIYVCNQEPILAGKTLLSLIYERLRTSDITQGLPKAEQLLEARPNNEVGINLQQYFEDWTKRIKKYLILPYSLFTAKLVKHSQIDLVNRIQAVYLAQGVFTSDKHIEVIVRQMTSKVLIVEHIDPTAISPEGVIRWSSRSKTHKMCLYLPGELIDLIQAQRIHRALQEPIPYRPLLLGVTKACLNTESFISEASFERTANVLSKSAFEGRIDWMKGLKENIIFGGVIPAGTGCPEQYWDSLFKEIQKMKYTIYKPFLEKK</sequence>
<dbReference type="InterPro" id="IPR038120">
    <property type="entry name" value="Rpb1_funnel_sf"/>
</dbReference>
<feature type="binding site" evidence="6">
    <location>
        <position position="231"/>
    </location>
    <ligand>
        <name>Zn(2+)</name>
        <dbReference type="ChEBI" id="CHEBI:29105"/>
    </ligand>
</feature>
<proteinExistence type="inferred from homology"/>
<dbReference type="GeneID" id="27984743"/>
<dbReference type="HAMAP" id="MF_01324">
    <property type="entry name" value="RNApol_bact_RpoC2"/>
    <property type="match status" value="1"/>
</dbReference>
<evidence type="ECO:0000259" key="8">
    <source>
        <dbReference type="Pfam" id="PF04998"/>
    </source>
</evidence>
<comment type="subunit">
    <text evidence="6">In plastids the minimal PEP RNA polymerase catalytic core is composed of four subunits: alpha, beta, beta', and beta''. When a (nuclear-encoded) sigma factor is associated with the core the holoenzyme is formed, which can initiate transcription.</text>
</comment>
<comment type="subcellular location">
    <subcellularLocation>
        <location evidence="6">Plastid</location>
        <location evidence="6">Chloroplast</location>
    </subcellularLocation>
</comment>
<feature type="domain" description="RNA polymerase Rpb1" evidence="8">
    <location>
        <begin position="183"/>
        <end position="540"/>
    </location>
</feature>
<dbReference type="RefSeq" id="YP_009258428.1">
    <property type="nucleotide sequence ID" value="NC_030355.1"/>
</dbReference>
<dbReference type="Pfam" id="PF04998">
    <property type="entry name" value="RNA_pol_Rpb1_5"/>
    <property type="match status" value="1"/>
</dbReference>
<dbReference type="PANTHER" id="PTHR48443:SF1">
    <property type="entry name" value="DNA-DIRECTED RNA POLYMERASE SUBUNIT BETA"/>
    <property type="match status" value="1"/>
</dbReference>
<dbReference type="CDD" id="cd02655">
    <property type="entry name" value="RNAP_beta'_C"/>
    <property type="match status" value="1"/>
</dbReference>
<geneLocation type="chloroplast" evidence="10"/>
<dbReference type="SUPFAM" id="SSF64484">
    <property type="entry name" value="beta and beta-prime subunits of DNA dependent RNA-polymerase"/>
    <property type="match status" value="1"/>
</dbReference>
<keyword evidence="3 6" id="KW-0548">Nucleotidyltransferase</keyword>
<dbReference type="Gene3D" id="1.10.150.390">
    <property type="match status" value="1"/>
</dbReference>
<keyword evidence="6" id="KW-0479">Metal-binding</keyword>
<dbReference type="Gene3D" id="1.10.1790.20">
    <property type="match status" value="1"/>
</dbReference>
<evidence type="ECO:0000256" key="2">
    <source>
        <dbReference type="ARBA" id="ARBA00022679"/>
    </source>
</evidence>
<keyword evidence="10" id="KW-0150">Chloroplast</keyword>
<dbReference type="InterPro" id="IPR012756">
    <property type="entry name" value="DNA-dir_RpoC2_beta_pp"/>
</dbReference>
<comment type="catalytic activity">
    <reaction evidence="5 6">
        <text>RNA(n) + a ribonucleoside 5'-triphosphate = RNA(n+1) + diphosphate</text>
        <dbReference type="Rhea" id="RHEA:21248"/>
        <dbReference type="Rhea" id="RHEA-COMP:14527"/>
        <dbReference type="Rhea" id="RHEA-COMP:17342"/>
        <dbReference type="ChEBI" id="CHEBI:33019"/>
        <dbReference type="ChEBI" id="CHEBI:61557"/>
        <dbReference type="ChEBI" id="CHEBI:140395"/>
        <dbReference type="EC" id="2.7.7.6"/>
    </reaction>
</comment>
<dbReference type="InterPro" id="IPR007083">
    <property type="entry name" value="RNA_pol_Rpb1_4"/>
</dbReference>
<evidence type="ECO:0000259" key="9">
    <source>
        <dbReference type="Pfam" id="PF05000"/>
    </source>
</evidence>
<feature type="domain" description="RNA polymerase Rpb1" evidence="9">
    <location>
        <begin position="102"/>
        <end position="171"/>
    </location>
</feature>
<dbReference type="AlphaFoldDB" id="A0A191T4K0"/>
<name>A0A191T4K0_SPIMX</name>
<dbReference type="GO" id="GO:0008270">
    <property type="term" value="F:zinc ion binding"/>
    <property type="evidence" value="ECO:0007669"/>
    <property type="project" value="UniProtKB-UniRule"/>
</dbReference>
<keyword evidence="4 6" id="KW-0804">Transcription</keyword>
<gene>
    <name evidence="6 10" type="primary">rpoC2</name>
</gene>
<dbReference type="GO" id="GO:0009507">
    <property type="term" value="C:chloroplast"/>
    <property type="evidence" value="ECO:0007669"/>
    <property type="project" value="UniProtKB-SubCell"/>
</dbReference>
<comment type="function">
    <text evidence="6">DNA-dependent RNA polymerase catalyzes the transcription of DNA into RNA using the four ribonucleoside triphosphates as substrates.</text>
</comment>
<feature type="binding site" evidence="6">
    <location>
        <position position="316"/>
    </location>
    <ligand>
        <name>Zn(2+)</name>
        <dbReference type="ChEBI" id="CHEBI:29105"/>
    </ligand>
</feature>
<keyword evidence="6" id="KW-0862">Zinc</keyword>
<feature type="domain" description="RNA polymerase Rpb1" evidence="7">
    <location>
        <begin position="24"/>
        <end position="73"/>
    </location>
</feature>
<dbReference type="EC" id="2.7.7.6" evidence="6"/>
<dbReference type="InterPro" id="IPR007081">
    <property type="entry name" value="RNA_pol_Rpb1_5"/>
</dbReference>
<dbReference type="NCBIfam" id="TIGR02388">
    <property type="entry name" value="rpoC2_cyan"/>
    <property type="match status" value="1"/>
</dbReference>
<dbReference type="GO" id="GO:0003677">
    <property type="term" value="F:DNA binding"/>
    <property type="evidence" value="ECO:0007669"/>
    <property type="project" value="UniProtKB-UniRule"/>
</dbReference>
<feature type="binding site" evidence="6">
    <location>
        <position position="313"/>
    </location>
    <ligand>
        <name>Zn(2+)</name>
        <dbReference type="ChEBI" id="CHEBI:29105"/>
    </ligand>
</feature>
<dbReference type="EMBL" id="KU646489">
    <property type="protein sequence ID" value="ANI25319.1"/>
    <property type="molecule type" value="Genomic_DNA"/>
</dbReference>
<comment type="similarity">
    <text evidence="6">Belongs to the RNA polymerase beta' chain family. RpoC2 subfamily.</text>
</comment>
<keyword evidence="2 6" id="KW-0808">Transferase</keyword>
<keyword evidence="1 6" id="KW-0240">DNA-directed RNA polymerase</keyword>
<feature type="binding site" evidence="6">
    <location>
        <position position="306"/>
    </location>
    <ligand>
        <name>Zn(2+)</name>
        <dbReference type="ChEBI" id="CHEBI:29105"/>
    </ligand>
</feature>
<dbReference type="GO" id="GO:0000428">
    <property type="term" value="C:DNA-directed RNA polymerase complex"/>
    <property type="evidence" value="ECO:0007669"/>
    <property type="project" value="UniProtKB-KW"/>
</dbReference>